<evidence type="ECO:0000313" key="3">
    <source>
        <dbReference type="Proteomes" id="UP000069773"/>
    </source>
</evidence>
<dbReference type="RefSeq" id="WP_067387506.1">
    <property type="nucleotide sequence ID" value="NZ_BCTA01000013.1"/>
</dbReference>
<dbReference type="Proteomes" id="UP000069773">
    <property type="component" value="Unassembled WGS sequence"/>
</dbReference>
<dbReference type="InterPro" id="IPR012441">
    <property type="entry name" value="DUF1643"/>
</dbReference>
<reference evidence="2" key="3">
    <citation type="journal article" date="2022" name="BMC Genomics">
        <title>Comparative genome analysis of mycobacteria focusing on tRNA and non-coding RNA.</title>
        <authorList>
            <person name="Behra P.R.K."/>
            <person name="Pettersson B.M.F."/>
            <person name="Ramesh M."/>
            <person name="Das S."/>
            <person name="Dasgupta S."/>
            <person name="Kirsebom L.A."/>
        </authorList>
    </citation>
    <scope>NUCLEOTIDE SEQUENCE</scope>
    <source>
        <strain evidence="2">DSM 44203</strain>
    </source>
</reference>
<reference evidence="2" key="2">
    <citation type="submission" date="2020-07" db="EMBL/GenBank/DDBJ databases">
        <authorList>
            <person name="Pettersson B.M.F."/>
            <person name="Behra P.R.K."/>
            <person name="Ramesh M."/>
            <person name="Das S."/>
            <person name="Dasgupta S."/>
            <person name="Kirsebom L.A."/>
        </authorList>
    </citation>
    <scope>NUCLEOTIDE SEQUENCE</scope>
    <source>
        <strain evidence="2">DSM 44203</strain>
    </source>
</reference>
<accession>A0AAW5SIP2</accession>
<keyword evidence="3" id="KW-1185">Reference proteome</keyword>
<gene>
    <name evidence="2" type="ORF">H7I77_09905</name>
    <name evidence="1" type="ORF">RMCN_0828</name>
</gene>
<evidence type="ECO:0000313" key="2">
    <source>
        <dbReference type="EMBL" id="MCV7023659.1"/>
    </source>
</evidence>
<organism evidence="2 4">
    <name type="scientific">Mycolicibacterium novocastrense</name>
    <name type="common">Mycobacterium novocastrense</name>
    <dbReference type="NCBI Taxonomy" id="59813"/>
    <lineage>
        <taxon>Bacteria</taxon>
        <taxon>Bacillati</taxon>
        <taxon>Actinomycetota</taxon>
        <taxon>Actinomycetes</taxon>
        <taxon>Mycobacteriales</taxon>
        <taxon>Mycobacteriaceae</taxon>
        <taxon>Mycolicibacterium</taxon>
    </lineage>
</organism>
<evidence type="ECO:0000313" key="1">
    <source>
        <dbReference type="EMBL" id="GAT07695.1"/>
    </source>
</evidence>
<reference evidence="1 3" key="1">
    <citation type="journal article" date="2016" name="Genome Announc.">
        <title>Draft Genome Sequences of Five Rapidly Growing Mycobacterium Species, M. thermoresistibile, M. fortuitum subsp. acetamidolyticum, M. canariasense, M. brisbanense, and M. novocastrense.</title>
        <authorList>
            <person name="Katahira K."/>
            <person name="Ogura Y."/>
            <person name="Gotoh Y."/>
            <person name="Hayashi T."/>
        </authorList>
    </citation>
    <scope>NUCLEOTIDE SEQUENCE [LARGE SCALE GENOMIC DNA]</scope>
    <source>
        <strain evidence="1 3">JCM18114</strain>
    </source>
</reference>
<protein>
    <submittedName>
        <fullName evidence="2">DUF1643 domain-containing protein</fullName>
    </submittedName>
</protein>
<dbReference type="AlphaFoldDB" id="A0AAW5SIP2"/>
<name>A0AAW5SIP2_MYCNV</name>
<dbReference type="Pfam" id="PF07799">
    <property type="entry name" value="DUF1643"/>
    <property type="match status" value="1"/>
</dbReference>
<proteinExistence type="predicted"/>
<dbReference type="EMBL" id="BCTA01000013">
    <property type="protein sequence ID" value="GAT07695.1"/>
    <property type="molecule type" value="Genomic_DNA"/>
</dbReference>
<dbReference type="EMBL" id="JACKTI010000029">
    <property type="protein sequence ID" value="MCV7023659.1"/>
    <property type="molecule type" value="Genomic_DNA"/>
</dbReference>
<sequence>MTLTLDHRHPCPPAEFSPDRRYRYRLTRRWGDGPALMFISDRPSGADEHHDDPTVRLDKRLARRFGYDALTTLSLYAGQAADPADLAAMDDPIGPDNDSHLNRAAAEHDVIVFAWGDAAAPQRAREVATRLWRICRHTGGTVAVLGWTPAHQPCHLRDVAATAQLHCLTARAHLDLLDVDPRWPQLLTNTCGLDDTGPTAAHVVGAP</sequence>
<dbReference type="Proteomes" id="UP001207528">
    <property type="component" value="Unassembled WGS sequence"/>
</dbReference>
<evidence type="ECO:0000313" key="4">
    <source>
        <dbReference type="Proteomes" id="UP001207528"/>
    </source>
</evidence>
<comment type="caution">
    <text evidence="2">The sequence shown here is derived from an EMBL/GenBank/DDBJ whole genome shotgun (WGS) entry which is preliminary data.</text>
</comment>